<accession>W4QSP3</accession>
<protein>
    <submittedName>
        <fullName evidence="1">Uncharacterized protein</fullName>
    </submittedName>
</protein>
<dbReference type="AlphaFoldDB" id="W4QSP3"/>
<dbReference type="EMBL" id="BAUV01000009">
    <property type="protein sequence ID" value="GAE34653.1"/>
    <property type="molecule type" value="Genomic_DNA"/>
</dbReference>
<proteinExistence type="predicted"/>
<gene>
    <name evidence="1" type="ORF">JCM9157_1724</name>
</gene>
<name>W4QSP3_HALA3</name>
<dbReference type="OrthoDB" id="2943701at2"/>
<evidence type="ECO:0000313" key="1">
    <source>
        <dbReference type="EMBL" id="GAE34653.1"/>
    </source>
</evidence>
<dbReference type="Proteomes" id="UP000018896">
    <property type="component" value="Unassembled WGS sequence"/>
</dbReference>
<evidence type="ECO:0000313" key="2">
    <source>
        <dbReference type="Proteomes" id="UP000018896"/>
    </source>
</evidence>
<sequence length="67" mass="7749">MSTIIITIALSAFFLLFFGVMMLGNKVSHVIEQIQAKEADQELAKIELMMNEEQNQNRLIPKKRKKK</sequence>
<keyword evidence="2" id="KW-1185">Reference proteome</keyword>
<organism evidence="1 2">
    <name type="scientific">Halalkalibacter akibai (strain ATCC 43226 / DSM 21942 / CIP 109018 / JCM 9157 / 1139)</name>
    <name type="common">Bacillus akibai</name>
    <dbReference type="NCBI Taxonomy" id="1236973"/>
    <lineage>
        <taxon>Bacteria</taxon>
        <taxon>Bacillati</taxon>
        <taxon>Bacillota</taxon>
        <taxon>Bacilli</taxon>
        <taxon>Bacillales</taxon>
        <taxon>Bacillaceae</taxon>
        <taxon>Halalkalibacter</taxon>
    </lineage>
</organism>
<reference evidence="1 2" key="1">
    <citation type="journal article" date="2014" name="Genome Announc.">
        <title>Draft Genome Sequences of Three Alkaliphilic Bacillus Strains, Bacillus wakoensis JCM 9140T, Bacillus akibai JCM 9157T, and Bacillus hemicellulosilyticus JCM 9152T.</title>
        <authorList>
            <person name="Yuki M."/>
            <person name="Oshima K."/>
            <person name="Suda W."/>
            <person name="Oshida Y."/>
            <person name="Kitamura K."/>
            <person name="Iida T."/>
            <person name="Hattori M."/>
            <person name="Ohkuma M."/>
        </authorList>
    </citation>
    <scope>NUCLEOTIDE SEQUENCE [LARGE SCALE GENOMIC DNA]</scope>
    <source>
        <strain evidence="1 2">JCM 9157</strain>
    </source>
</reference>
<comment type="caution">
    <text evidence="1">The sequence shown here is derived from an EMBL/GenBank/DDBJ whole genome shotgun (WGS) entry which is preliminary data.</text>
</comment>
<dbReference type="RefSeq" id="WP_035663623.1">
    <property type="nucleotide sequence ID" value="NZ_BAUV01000009.1"/>
</dbReference>